<protein>
    <recommendedName>
        <fullName evidence="1">DUF6883 domain-containing protein</fullName>
    </recommendedName>
</protein>
<dbReference type="Proteomes" id="UP000290218">
    <property type="component" value="Unassembled WGS sequence"/>
</dbReference>
<evidence type="ECO:0000313" key="2">
    <source>
        <dbReference type="EMBL" id="RXK53653.1"/>
    </source>
</evidence>
<accession>A0A4Q1C5P1</accession>
<dbReference type="AlphaFoldDB" id="A0A4Q1C5P1"/>
<dbReference type="Pfam" id="PF21814">
    <property type="entry name" value="DUF6883"/>
    <property type="match status" value="1"/>
</dbReference>
<evidence type="ECO:0000313" key="3">
    <source>
        <dbReference type="Proteomes" id="UP000290218"/>
    </source>
</evidence>
<evidence type="ECO:0000259" key="1">
    <source>
        <dbReference type="Pfam" id="PF21814"/>
    </source>
</evidence>
<dbReference type="RefSeq" id="WP_129049553.1">
    <property type="nucleotide sequence ID" value="NZ_SDHX01000002.1"/>
</dbReference>
<feature type="domain" description="DUF6883" evidence="1">
    <location>
        <begin position="7"/>
        <end position="105"/>
    </location>
</feature>
<comment type="caution">
    <text evidence="2">The sequence shown here is derived from an EMBL/GenBank/DDBJ whole genome shotgun (WGS) entry which is preliminary data.</text>
</comment>
<gene>
    <name evidence="2" type="ORF">ESB00_18365</name>
</gene>
<dbReference type="OrthoDB" id="9794742at2"/>
<dbReference type="InterPro" id="IPR049250">
    <property type="entry name" value="DUF6883"/>
</dbReference>
<name>A0A4Q1C5P1_9BACT</name>
<reference evidence="2 3" key="1">
    <citation type="submission" date="2019-01" db="EMBL/GenBank/DDBJ databases">
        <title>Lacunisphaera sp. strain TWA-58.</title>
        <authorList>
            <person name="Chen W.-M."/>
        </authorList>
    </citation>
    <scope>NUCLEOTIDE SEQUENCE [LARGE SCALE GENOMIC DNA]</scope>
    <source>
        <strain evidence="2 3">TWA-58</strain>
    </source>
</reference>
<sequence length="107" mass="12244">MLLPADARIAPEKITDYLLRPRDEHDKSRFLALAGYTVRDANRLEQDIRMQLLPLAAVHAGEDRYGWRYIIRGRLTGPNGRALSVLSVWMTEKATGVTKFITLYSDR</sequence>
<organism evidence="2 3">
    <name type="scientific">Oleiharenicola lentus</name>
    <dbReference type="NCBI Taxonomy" id="2508720"/>
    <lineage>
        <taxon>Bacteria</taxon>
        <taxon>Pseudomonadati</taxon>
        <taxon>Verrucomicrobiota</taxon>
        <taxon>Opitutia</taxon>
        <taxon>Opitutales</taxon>
        <taxon>Opitutaceae</taxon>
        <taxon>Oleiharenicola</taxon>
    </lineage>
</organism>
<dbReference type="EMBL" id="SDHX01000002">
    <property type="protein sequence ID" value="RXK53653.1"/>
    <property type="molecule type" value="Genomic_DNA"/>
</dbReference>
<keyword evidence="3" id="KW-1185">Reference proteome</keyword>
<proteinExistence type="predicted"/>